<dbReference type="PROSITE" id="PS51029">
    <property type="entry name" value="MADF"/>
    <property type="match status" value="1"/>
</dbReference>
<organism evidence="3 4">
    <name type="scientific">Caenorhabditis bovis</name>
    <dbReference type="NCBI Taxonomy" id="2654633"/>
    <lineage>
        <taxon>Eukaryota</taxon>
        <taxon>Metazoa</taxon>
        <taxon>Ecdysozoa</taxon>
        <taxon>Nematoda</taxon>
        <taxon>Chromadorea</taxon>
        <taxon>Rhabditida</taxon>
        <taxon>Rhabditina</taxon>
        <taxon>Rhabditomorpha</taxon>
        <taxon>Rhabditoidea</taxon>
        <taxon>Rhabditidae</taxon>
        <taxon>Peloderinae</taxon>
        <taxon>Caenorhabditis</taxon>
    </lineage>
</organism>
<dbReference type="InterPro" id="IPR006578">
    <property type="entry name" value="MADF-dom"/>
</dbReference>
<name>A0A8S1EQL5_9PELO</name>
<evidence type="ECO:0000313" key="3">
    <source>
        <dbReference type="EMBL" id="CAB3402425.1"/>
    </source>
</evidence>
<sequence length="366" mass="42108">MDPSSIHDTTEHPNLLDKMPKLEYEEDIKPDTALLNSSIDGDTQPYHNWMMPDIKPFIPVRNSICSQATIKPKRTKREFDFSDGKSNNELYQQKRFKLNNNNNNDLVGIPWAVHEVIAKLVANVENIQPEVSLFKPIWYRSIYSETKSGRPKKPKRDASWLEYDVANLKRFVKLVEKHPILWDEAHPLYKNTKMKAPILDEIENACSRFLARGRVHGSTARYLLEQLISVYRDEREAADPNDVMTSFPLFYDMSFYDEQNSPPDLKPEVPPSLCLLPTPPQTQPLVRLIRDSPSMATKPDPKPFCTDLSDLFALEEALLNALPPVQRLYVKSKIVAFVYELQKEASSNNSNTNSNKRPVLNPRKDN</sequence>
<dbReference type="Proteomes" id="UP000494206">
    <property type="component" value="Unassembled WGS sequence"/>
</dbReference>
<dbReference type="EMBL" id="CADEPM010000003">
    <property type="protein sequence ID" value="CAB3402425.1"/>
    <property type="molecule type" value="Genomic_DNA"/>
</dbReference>
<proteinExistence type="predicted"/>
<keyword evidence="4" id="KW-1185">Reference proteome</keyword>
<feature type="region of interest" description="Disordered" evidence="1">
    <location>
        <begin position="345"/>
        <end position="366"/>
    </location>
</feature>
<dbReference type="Pfam" id="PF10545">
    <property type="entry name" value="MADF_DNA_bdg"/>
    <property type="match status" value="1"/>
</dbReference>
<comment type="caution">
    <text evidence="3">The sequence shown here is derived from an EMBL/GenBank/DDBJ whole genome shotgun (WGS) entry which is preliminary data.</text>
</comment>
<evidence type="ECO:0000313" key="4">
    <source>
        <dbReference type="Proteomes" id="UP000494206"/>
    </source>
</evidence>
<gene>
    <name evidence="3" type="ORF">CBOVIS_LOCUS5045</name>
</gene>
<reference evidence="3 4" key="1">
    <citation type="submission" date="2020-04" db="EMBL/GenBank/DDBJ databases">
        <authorList>
            <person name="Laetsch R D."/>
            <person name="Stevens L."/>
            <person name="Kumar S."/>
            <person name="Blaxter L. M."/>
        </authorList>
    </citation>
    <scope>NUCLEOTIDE SEQUENCE [LARGE SCALE GENOMIC DNA]</scope>
</reference>
<feature type="domain" description="MADF" evidence="2">
    <location>
        <begin position="170"/>
        <end position="261"/>
    </location>
</feature>
<feature type="compositionally biased region" description="Low complexity" evidence="1">
    <location>
        <begin position="346"/>
        <end position="355"/>
    </location>
</feature>
<dbReference type="SMART" id="SM00595">
    <property type="entry name" value="MADF"/>
    <property type="match status" value="1"/>
</dbReference>
<accession>A0A8S1EQL5</accession>
<dbReference type="AlphaFoldDB" id="A0A8S1EQL5"/>
<evidence type="ECO:0000259" key="2">
    <source>
        <dbReference type="PROSITE" id="PS51029"/>
    </source>
</evidence>
<protein>
    <recommendedName>
        <fullName evidence="2">MADF domain-containing protein</fullName>
    </recommendedName>
</protein>
<evidence type="ECO:0000256" key="1">
    <source>
        <dbReference type="SAM" id="MobiDB-lite"/>
    </source>
</evidence>